<accession>A0A0F9RFI6</accession>
<protein>
    <submittedName>
        <fullName evidence="1">Uncharacterized protein</fullName>
    </submittedName>
</protein>
<proteinExistence type="predicted"/>
<reference evidence="1" key="1">
    <citation type="journal article" date="2015" name="Nature">
        <title>Complex archaea that bridge the gap between prokaryotes and eukaryotes.</title>
        <authorList>
            <person name="Spang A."/>
            <person name="Saw J.H."/>
            <person name="Jorgensen S.L."/>
            <person name="Zaremba-Niedzwiedzka K."/>
            <person name="Martijn J."/>
            <person name="Lind A.E."/>
            <person name="van Eijk R."/>
            <person name="Schleper C."/>
            <person name="Guy L."/>
            <person name="Ettema T.J."/>
        </authorList>
    </citation>
    <scope>NUCLEOTIDE SEQUENCE</scope>
</reference>
<organism evidence="1">
    <name type="scientific">marine sediment metagenome</name>
    <dbReference type="NCBI Taxonomy" id="412755"/>
    <lineage>
        <taxon>unclassified sequences</taxon>
        <taxon>metagenomes</taxon>
        <taxon>ecological metagenomes</taxon>
    </lineage>
</organism>
<dbReference type="EMBL" id="LAZR01001224">
    <property type="protein sequence ID" value="KKN48382.1"/>
    <property type="molecule type" value="Genomic_DNA"/>
</dbReference>
<sequence length="147" mass="16729">MKSQKEMGHFIGWKFGVPVRVYEHNPGGVNYPEYEEARLIEENGKIFIIMYSDQKLGYRSKQNFRYELIPHIVCEAAFSPRYLICQSPERIAYCNSSIGEPQMAQIDSCDVFSVKLYPAIAATLNIDGKTIELNAETTAELKKKLGV</sequence>
<dbReference type="AlphaFoldDB" id="A0A0F9RFI6"/>
<name>A0A0F9RFI6_9ZZZZ</name>
<comment type="caution">
    <text evidence="1">The sequence shown here is derived from an EMBL/GenBank/DDBJ whole genome shotgun (WGS) entry which is preliminary data.</text>
</comment>
<evidence type="ECO:0000313" key="1">
    <source>
        <dbReference type="EMBL" id="KKN48382.1"/>
    </source>
</evidence>
<gene>
    <name evidence="1" type="ORF">LCGC14_0653290</name>
</gene>